<feature type="domain" description="Secretion system C-terminal sorting" evidence="15">
    <location>
        <begin position="572"/>
        <end position="637"/>
    </location>
</feature>
<dbReference type="GO" id="GO:0016020">
    <property type="term" value="C:membrane"/>
    <property type="evidence" value="ECO:0007669"/>
    <property type="project" value="TreeGrafter"/>
</dbReference>
<dbReference type="InterPro" id="IPR045357">
    <property type="entry name" value="Aminopeptidase_N-like_N"/>
</dbReference>
<dbReference type="Gene3D" id="1.10.390.10">
    <property type="entry name" value="Neutral Protease Domain 2"/>
    <property type="match status" value="1"/>
</dbReference>
<evidence type="ECO:0000256" key="3">
    <source>
        <dbReference type="ARBA" id="ARBA00010136"/>
    </source>
</evidence>
<dbReference type="Gene3D" id="2.60.40.1730">
    <property type="entry name" value="tricorn interacting facor f3 domain"/>
    <property type="match status" value="1"/>
</dbReference>
<comment type="catalytic activity">
    <reaction evidence="1">
        <text>Release of an N-terminal amino acid, Xaa-|-Yaa- from a peptide, amide or arylamide. Xaa is preferably Ala, but may be most amino acids including Pro (slow action). When a terminal hydrophobic residue is followed by a prolyl residue, the two may be released as an intact Xaa-Pro dipeptide.</text>
        <dbReference type="EC" id="3.4.11.2"/>
    </reaction>
</comment>
<proteinExistence type="inferred from homology"/>
<dbReference type="InterPro" id="IPR027268">
    <property type="entry name" value="Peptidase_M4/M1_CTD_sf"/>
</dbReference>
<evidence type="ECO:0000256" key="12">
    <source>
        <dbReference type="ARBA" id="ARBA00023049"/>
    </source>
</evidence>
<dbReference type="PANTHER" id="PTHR11533:SF174">
    <property type="entry name" value="PUROMYCIN-SENSITIVE AMINOPEPTIDASE-RELATED"/>
    <property type="match status" value="1"/>
</dbReference>
<dbReference type="InterPro" id="IPR014782">
    <property type="entry name" value="Peptidase_M1_dom"/>
</dbReference>
<dbReference type="InterPro" id="IPR026444">
    <property type="entry name" value="Secre_tail"/>
</dbReference>
<evidence type="ECO:0000256" key="1">
    <source>
        <dbReference type="ARBA" id="ARBA00000098"/>
    </source>
</evidence>
<dbReference type="Pfam" id="PF17900">
    <property type="entry name" value="Peptidase_M1_N"/>
    <property type="match status" value="1"/>
</dbReference>
<dbReference type="EMBL" id="AVGG01000003">
    <property type="protein sequence ID" value="ESU29078.1"/>
    <property type="molecule type" value="Genomic_DNA"/>
</dbReference>
<keyword evidence="8" id="KW-0479">Metal-binding</keyword>
<comment type="caution">
    <text evidence="16">The sequence shown here is derived from an EMBL/GenBank/DDBJ whole genome shotgun (WGS) entry which is preliminary data.</text>
</comment>
<keyword evidence="6" id="KW-0031">Aminopeptidase</keyword>
<evidence type="ECO:0000256" key="9">
    <source>
        <dbReference type="ARBA" id="ARBA00022729"/>
    </source>
</evidence>
<dbReference type="InterPro" id="IPR001930">
    <property type="entry name" value="Peptidase_M1"/>
</dbReference>
<dbReference type="AlphaFoldDB" id="V6SQV8"/>
<dbReference type="CDD" id="cd09603">
    <property type="entry name" value="M1_APN_like"/>
    <property type="match status" value="1"/>
</dbReference>
<name>V6SQV8_9FLAO</name>
<dbReference type="RefSeq" id="WP_023578765.1">
    <property type="nucleotide sequence ID" value="NZ_AVGG01000003.1"/>
</dbReference>
<dbReference type="PANTHER" id="PTHR11533">
    <property type="entry name" value="PROTEASE M1 ZINC METALLOPROTEASE"/>
    <property type="match status" value="1"/>
</dbReference>
<sequence length="640" mass="70672">MKKFALLFALLVTYTGFSQTHDEEYHRMIEAEMKSASKTMNFRINPNTQNYDITYHKLEFTVDPAVYFISGVVTTTFTAISNMSTVTFDLTNQLTVSSVKQGITNLTFVQNANNELVITLPATVTAGNSATVTITYSGAPATGEQAFTTSTHNGTPVLWTLSEPFGARDWWPCKQDLNDKVANMDVYITAPSAYTSVSNGLEQSQTINGANKTTHFHHDYPIPAYLVAIAATNYQVYNQQGGLGTTASPYFPIVNYIYPETASSTQTSLAITPAIINLFESLVGPYPFRNEKYGHAQFGWGGGMEHTTVSFMGGWNRGLIAHEMAHQWFGDKVTCGTWKDIWLNEGITEYMSGLVVENLDGASNFVSWKTNKINNITSQPNGNLYLSDTQSEDVNRIFSSRISYDKGSMVTHMLRNKIGDTNFFQGLRNYLNDPALAYGYATTPQFKAHMETVSGINLTEFFNDWIYMQGYPTYTVNAQNLGGNQLRITLNQTSSHISVPFFEAPVPIRLTGAGGQTYDAILNNTSNGQQFLVTAPFTPTGILFDPNKHIISKNSTATLGNSSFELDQIISLYPNPSNDRIAIQLPATIQLEKAEIYNSLGQLTATETNAEFSVSALSDGVHIVKITTSEGVIHKNFIKK</sequence>
<evidence type="ECO:0000256" key="8">
    <source>
        <dbReference type="ARBA" id="ARBA00022723"/>
    </source>
</evidence>
<evidence type="ECO:0000313" key="17">
    <source>
        <dbReference type="Proteomes" id="UP000018004"/>
    </source>
</evidence>
<protein>
    <recommendedName>
        <fullName evidence="5">Aminopeptidase N</fullName>
        <ecNumber evidence="4">3.4.11.2</ecNumber>
    </recommendedName>
</protein>
<dbReference type="eggNOG" id="COG0308">
    <property type="taxonomic scope" value="Bacteria"/>
</dbReference>
<dbReference type="Pfam" id="PF18962">
    <property type="entry name" value="Por_Secre_tail"/>
    <property type="match status" value="1"/>
</dbReference>
<evidence type="ECO:0000256" key="4">
    <source>
        <dbReference type="ARBA" id="ARBA00012564"/>
    </source>
</evidence>
<gene>
    <name evidence="16" type="ORF">FLJC2902T_11150</name>
</gene>
<evidence type="ECO:0000259" key="13">
    <source>
        <dbReference type="Pfam" id="PF01433"/>
    </source>
</evidence>
<dbReference type="Proteomes" id="UP000018004">
    <property type="component" value="Unassembled WGS sequence"/>
</dbReference>
<dbReference type="GO" id="GO:0043171">
    <property type="term" value="P:peptide catabolic process"/>
    <property type="evidence" value="ECO:0007669"/>
    <property type="project" value="TreeGrafter"/>
</dbReference>
<keyword evidence="11" id="KW-0862">Zinc</keyword>
<comment type="cofactor">
    <cofactor evidence="2">
        <name>Zn(2+)</name>
        <dbReference type="ChEBI" id="CHEBI:29105"/>
    </cofactor>
</comment>
<dbReference type="InterPro" id="IPR042097">
    <property type="entry name" value="Aminopeptidase_N-like_N_sf"/>
</dbReference>
<dbReference type="PRINTS" id="PR00756">
    <property type="entry name" value="ALADIPTASE"/>
</dbReference>
<dbReference type="SUPFAM" id="SSF63737">
    <property type="entry name" value="Leukotriene A4 hydrolase N-terminal domain"/>
    <property type="match status" value="1"/>
</dbReference>
<accession>V6SQV8</accession>
<keyword evidence="10" id="KW-0378">Hydrolase</keyword>
<evidence type="ECO:0000259" key="14">
    <source>
        <dbReference type="Pfam" id="PF17900"/>
    </source>
</evidence>
<feature type="domain" description="Aminopeptidase N-like N-terminal" evidence="14">
    <location>
        <begin position="55"/>
        <end position="226"/>
    </location>
</feature>
<dbReference type="GO" id="GO:0042277">
    <property type="term" value="F:peptide binding"/>
    <property type="evidence" value="ECO:0007669"/>
    <property type="project" value="TreeGrafter"/>
</dbReference>
<keyword evidence="12 16" id="KW-0482">Metalloprotease</keyword>
<dbReference type="GO" id="GO:0006508">
    <property type="term" value="P:proteolysis"/>
    <property type="evidence" value="ECO:0007669"/>
    <property type="project" value="UniProtKB-KW"/>
</dbReference>
<evidence type="ECO:0000256" key="2">
    <source>
        <dbReference type="ARBA" id="ARBA00001947"/>
    </source>
</evidence>
<dbReference type="OrthoDB" id="100605at2"/>
<dbReference type="NCBIfam" id="TIGR04183">
    <property type="entry name" value="Por_Secre_tail"/>
    <property type="match status" value="1"/>
</dbReference>
<evidence type="ECO:0000256" key="10">
    <source>
        <dbReference type="ARBA" id="ARBA00022801"/>
    </source>
</evidence>
<comment type="similarity">
    <text evidence="3">Belongs to the peptidase M1 family.</text>
</comment>
<dbReference type="GO" id="GO:0005615">
    <property type="term" value="C:extracellular space"/>
    <property type="evidence" value="ECO:0007669"/>
    <property type="project" value="TreeGrafter"/>
</dbReference>
<dbReference type="InterPro" id="IPR050344">
    <property type="entry name" value="Peptidase_M1_aminopeptidases"/>
</dbReference>
<evidence type="ECO:0000256" key="5">
    <source>
        <dbReference type="ARBA" id="ARBA00015611"/>
    </source>
</evidence>
<organism evidence="16 17">
    <name type="scientific">Flavobacterium limnosediminis JC2902</name>
    <dbReference type="NCBI Taxonomy" id="1341181"/>
    <lineage>
        <taxon>Bacteria</taxon>
        <taxon>Pseudomonadati</taxon>
        <taxon>Bacteroidota</taxon>
        <taxon>Flavobacteriia</taxon>
        <taxon>Flavobacteriales</taxon>
        <taxon>Flavobacteriaceae</taxon>
        <taxon>Flavobacterium</taxon>
    </lineage>
</organism>
<evidence type="ECO:0000256" key="11">
    <source>
        <dbReference type="ARBA" id="ARBA00022833"/>
    </source>
</evidence>
<evidence type="ECO:0000259" key="15">
    <source>
        <dbReference type="Pfam" id="PF18962"/>
    </source>
</evidence>
<keyword evidence="7 16" id="KW-0645">Protease</keyword>
<dbReference type="GO" id="GO:0016285">
    <property type="term" value="F:alanyl aminopeptidase activity"/>
    <property type="evidence" value="ECO:0007669"/>
    <property type="project" value="UniProtKB-EC"/>
</dbReference>
<evidence type="ECO:0000313" key="16">
    <source>
        <dbReference type="EMBL" id="ESU29078.1"/>
    </source>
</evidence>
<dbReference type="GO" id="GO:0070006">
    <property type="term" value="F:metalloaminopeptidase activity"/>
    <property type="evidence" value="ECO:0007669"/>
    <property type="project" value="TreeGrafter"/>
</dbReference>
<feature type="domain" description="Peptidase M1 membrane alanine aminopeptidase" evidence="13">
    <location>
        <begin position="318"/>
        <end position="465"/>
    </location>
</feature>
<keyword evidence="9" id="KW-0732">Signal</keyword>
<dbReference type="EC" id="3.4.11.2" evidence="4"/>
<dbReference type="PATRIC" id="fig|1341181.4.peg.1105"/>
<dbReference type="STRING" id="1341181.FLJC2902T_11150"/>
<keyword evidence="17" id="KW-1185">Reference proteome</keyword>
<dbReference type="GO" id="GO:0005737">
    <property type="term" value="C:cytoplasm"/>
    <property type="evidence" value="ECO:0007669"/>
    <property type="project" value="TreeGrafter"/>
</dbReference>
<dbReference type="Pfam" id="PF01433">
    <property type="entry name" value="Peptidase_M1"/>
    <property type="match status" value="1"/>
</dbReference>
<dbReference type="SUPFAM" id="SSF55486">
    <property type="entry name" value="Metalloproteases ('zincins'), catalytic domain"/>
    <property type="match status" value="1"/>
</dbReference>
<reference evidence="16 17" key="1">
    <citation type="submission" date="2013-08" db="EMBL/GenBank/DDBJ databases">
        <title>Flavobacterium limnosediminis JC2902 genome sequencing.</title>
        <authorList>
            <person name="Lee K."/>
            <person name="Yi H."/>
            <person name="Park S."/>
            <person name="Chun J."/>
        </authorList>
    </citation>
    <scope>NUCLEOTIDE SEQUENCE [LARGE SCALE GENOMIC DNA]</scope>
    <source>
        <strain evidence="16 17">JC2902</strain>
    </source>
</reference>
<evidence type="ECO:0000256" key="7">
    <source>
        <dbReference type="ARBA" id="ARBA00022670"/>
    </source>
</evidence>
<evidence type="ECO:0000256" key="6">
    <source>
        <dbReference type="ARBA" id="ARBA00022438"/>
    </source>
</evidence>
<dbReference type="GO" id="GO:0008270">
    <property type="term" value="F:zinc ion binding"/>
    <property type="evidence" value="ECO:0007669"/>
    <property type="project" value="InterPro"/>
</dbReference>